<dbReference type="Gene3D" id="3.30.1370.130">
    <property type="match status" value="1"/>
</dbReference>
<dbReference type="InterPro" id="IPR011662">
    <property type="entry name" value="Secretin/TonB_short_N"/>
</dbReference>
<evidence type="ECO:0000259" key="10">
    <source>
        <dbReference type="SMART" id="SM00965"/>
    </source>
</evidence>
<organism evidence="11 12">
    <name type="scientific">Azonexus fungiphilus</name>
    <dbReference type="NCBI Taxonomy" id="146940"/>
    <lineage>
        <taxon>Bacteria</taxon>
        <taxon>Pseudomonadati</taxon>
        <taxon>Pseudomonadota</taxon>
        <taxon>Betaproteobacteria</taxon>
        <taxon>Rhodocyclales</taxon>
        <taxon>Azonexaceae</taxon>
        <taxon>Azonexus</taxon>
    </lineage>
</organism>
<evidence type="ECO:0000256" key="8">
    <source>
        <dbReference type="RuleBase" id="RU004004"/>
    </source>
</evidence>
<dbReference type="AlphaFoldDB" id="A0A495WFR1"/>
<dbReference type="PANTHER" id="PTHR30604">
    <property type="entry name" value="PROTEIN TRANSPORT PROTEIN HOFQ"/>
    <property type="match status" value="1"/>
</dbReference>
<dbReference type="Gene3D" id="3.30.1370.120">
    <property type="match status" value="1"/>
</dbReference>
<dbReference type="InterPro" id="IPR004846">
    <property type="entry name" value="T2SS/T3SS_dom"/>
</dbReference>
<evidence type="ECO:0000256" key="9">
    <source>
        <dbReference type="SAM" id="SignalP"/>
    </source>
</evidence>
<dbReference type="InterPro" id="IPR051808">
    <property type="entry name" value="Type_IV_pilus_biogenesis"/>
</dbReference>
<dbReference type="InterPro" id="IPR005644">
    <property type="entry name" value="NolW-like"/>
</dbReference>
<evidence type="ECO:0000256" key="1">
    <source>
        <dbReference type="ARBA" id="ARBA00004370"/>
    </source>
</evidence>
<dbReference type="Pfam" id="PF03958">
    <property type="entry name" value="Secretin_N"/>
    <property type="match status" value="1"/>
</dbReference>
<gene>
    <name evidence="11" type="ORF">DFR40_1659</name>
</gene>
<evidence type="ECO:0000313" key="11">
    <source>
        <dbReference type="EMBL" id="RKT58638.1"/>
    </source>
</evidence>
<protein>
    <submittedName>
        <fullName evidence="11">Type IV pilus assembly protein PilQ</fullName>
    </submittedName>
</protein>
<dbReference type="InterPro" id="IPR038591">
    <property type="entry name" value="NolW-like_sf"/>
</dbReference>
<dbReference type="InterPro" id="IPR001775">
    <property type="entry name" value="GspD/PilQ"/>
</dbReference>
<dbReference type="EMBL" id="RBXP01000014">
    <property type="protein sequence ID" value="RKT58638.1"/>
    <property type="molecule type" value="Genomic_DNA"/>
</dbReference>
<keyword evidence="5" id="KW-0472">Membrane</keyword>
<feature type="signal peptide" evidence="9">
    <location>
        <begin position="1"/>
        <end position="23"/>
    </location>
</feature>
<dbReference type="Proteomes" id="UP000270626">
    <property type="component" value="Unassembled WGS sequence"/>
</dbReference>
<accession>A0A495WFR1</accession>
<evidence type="ECO:0000256" key="5">
    <source>
        <dbReference type="ARBA" id="ARBA00023136"/>
    </source>
</evidence>
<keyword evidence="12" id="KW-1185">Reference proteome</keyword>
<dbReference type="GO" id="GO:0009306">
    <property type="term" value="P:protein secretion"/>
    <property type="evidence" value="ECO:0007669"/>
    <property type="project" value="InterPro"/>
</dbReference>
<dbReference type="OrthoDB" id="9779724at2"/>
<dbReference type="InterPro" id="IPR021731">
    <property type="entry name" value="AMIN_dom"/>
</dbReference>
<keyword evidence="6" id="KW-0998">Cell outer membrane</keyword>
<feature type="domain" description="Secretin/TonB short N-terminal" evidence="10">
    <location>
        <begin position="300"/>
        <end position="348"/>
    </location>
</feature>
<dbReference type="RefSeq" id="WP_121458002.1">
    <property type="nucleotide sequence ID" value="NZ_RBXP01000014.1"/>
</dbReference>
<evidence type="ECO:0000256" key="4">
    <source>
        <dbReference type="ARBA" id="ARBA00022927"/>
    </source>
</evidence>
<dbReference type="Gene3D" id="2.60.40.3500">
    <property type="match status" value="1"/>
</dbReference>
<evidence type="ECO:0000256" key="7">
    <source>
        <dbReference type="RuleBase" id="RU004003"/>
    </source>
</evidence>
<dbReference type="InterPro" id="IPR013355">
    <property type="entry name" value="Pilus_4_PilQ"/>
</dbReference>
<evidence type="ECO:0000256" key="3">
    <source>
        <dbReference type="ARBA" id="ARBA00022729"/>
    </source>
</evidence>
<proteinExistence type="inferred from homology"/>
<keyword evidence="3 9" id="KW-0732">Signal</keyword>
<dbReference type="Gene3D" id="2.60.40.3470">
    <property type="match status" value="1"/>
</dbReference>
<comment type="caution">
    <text evidence="11">The sequence shown here is derived from an EMBL/GenBank/DDBJ whole genome shotgun (WGS) entry which is preliminary data.</text>
</comment>
<sequence length="722" mass="78225">MKHFKFSIFLSCALFVAMSPLRAETPAKNSIESINVMQQGNEVAVKIDFHDSLSSPPASFSVANPPKIAFDFPSVSNSTGKTAQLINEGDLRSLNIVQVADKTRMVLNLVRNLNYRTRVDGKTLYVTLSPVERLSDIAAERSVRFAEESLVGERHSVRDIIFRRGKDGEGRIVVDLSDAGTGIDIRKQGDSLVVDFMKTSLPQHLYRKLDVTDFATPVLGVESKVIGENVRLIIAPKGAWEHNAYQTDNQFIVEVKKVVEDPNKLVQGTKTGYQGPRVSINYQNGDVRALLRLMAEELGLNAVISETVTGSTTLVLKDVPADQVIDIIFKQKDLDMRKNGNILIIAPRDEIATREKLEFESKQQISELEPLQTEQFVLNYQRAIDIQKLLAGEGAVGAAGEGVAASQRILSKRGSAVADAQSNILFVSDIPAKLGEIRGFIKSIDIGARQVLIEARVVEASDDFNKSIGAKINLINSKPVNVGNSSVGFVGGSVSPGTVTSTTKDGVTTTTSTAATLNQSSMGGVNLPSFKSTGGTLAFSLFNSSLTRILNMEIAALQADGLGKLISSPRVVTANNKEATIEDGTEVPYVTTSNSGGVVTQTVSFKPAKLSLKVTPQITPDGTVKMALEVKKEEADWTRAVLGNPPIKSSVVRTDVVVENGGTVVVGGVYITNNQSSVEKVPLLGDVPFFGWMFKYKNDFGNRRELLIFITPRIISENLRLD</sequence>
<evidence type="ECO:0000256" key="2">
    <source>
        <dbReference type="ARBA" id="ARBA00022448"/>
    </source>
</evidence>
<keyword evidence="4" id="KW-0653">Protein transport</keyword>
<dbReference type="PANTHER" id="PTHR30604:SF1">
    <property type="entry name" value="DNA UTILIZATION PROTEIN HOFQ"/>
    <property type="match status" value="1"/>
</dbReference>
<evidence type="ECO:0000313" key="12">
    <source>
        <dbReference type="Proteomes" id="UP000270626"/>
    </source>
</evidence>
<name>A0A495WFR1_9RHOO</name>
<dbReference type="Pfam" id="PF00263">
    <property type="entry name" value="Secretin"/>
    <property type="match status" value="1"/>
</dbReference>
<keyword evidence="2 8" id="KW-0813">Transport</keyword>
<comment type="similarity">
    <text evidence="7">Belongs to the bacterial secretin family.</text>
</comment>
<dbReference type="PRINTS" id="PR00811">
    <property type="entry name" value="BCTERIALGSPD"/>
</dbReference>
<feature type="chain" id="PRO_5019789538" evidence="9">
    <location>
        <begin position="24"/>
        <end position="722"/>
    </location>
</feature>
<dbReference type="NCBIfam" id="TIGR02515">
    <property type="entry name" value="IV_pilus_PilQ"/>
    <property type="match status" value="1"/>
</dbReference>
<dbReference type="GO" id="GO:0009279">
    <property type="term" value="C:cell outer membrane"/>
    <property type="evidence" value="ECO:0007669"/>
    <property type="project" value="UniProtKB-SubCell"/>
</dbReference>
<evidence type="ECO:0000256" key="6">
    <source>
        <dbReference type="ARBA" id="ARBA00023237"/>
    </source>
</evidence>
<dbReference type="SMART" id="SM00965">
    <property type="entry name" value="STN"/>
    <property type="match status" value="1"/>
</dbReference>
<reference evidence="11 12" key="1">
    <citation type="submission" date="2018-10" db="EMBL/GenBank/DDBJ databases">
        <title>Genomic Encyclopedia of Type Strains, Phase IV (KMG-IV): sequencing the most valuable type-strain genomes for metagenomic binning, comparative biology and taxonomic classification.</title>
        <authorList>
            <person name="Goeker M."/>
        </authorList>
    </citation>
    <scope>NUCLEOTIDE SEQUENCE [LARGE SCALE GENOMIC DNA]</scope>
    <source>
        <strain evidence="11 12">DSM 23841</strain>
    </source>
</reference>
<dbReference type="Pfam" id="PF11741">
    <property type="entry name" value="AMIN"/>
    <property type="match status" value="2"/>
</dbReference>
<comment type="subcellular location">
    <subcellularLocation>
        <location evidence="8">Cell outer membrane</location>
    </subcellularLocation>
    <subcellularLocation>
        <location evidence="1">Membrane</location>
    </subcellularLocation>
</comment>